<dbReference type="GO" id="GO:0032259">
    <property type="term" value="P:methylation"/>
    <property type="evidence" value="ECO:0007669"/>
    <property type="project" value="UniProtKB-KW"/>
</dbReference>
<evidence type="ECO:0000256" key="3">
    <source>
        <dbReference type="ARBA" id="ARBA00030757"/>
    </source>
</evidence>
<dbReference type="Gene3D" id="3.40.50.150">
    <property type="entry name" value="Vaccinia Virus protein VP39"/>
    <property type="match status" value="1"/>
</dbReference>
<keyword evidence="5" id="KW-1185">Reference proteome</keyword>
<organism evidence="4 5">
    <name type="scientific">Roseivivax jejudonensis</name>
    <dbReference type="NCBI Taxonomy" id="1529041"/>
    <lineage>
        <taxon>Bacteria</taxon>
        <taxon>Pseudomonadati</taxon>
        <taxon>Pseudomonadota</taxon>
        <taxon>Alphaproteobacteria</taxon>
        <taxon>Rhodobacterales</taxon>
        <taxon>Roseobacteraceae</taxon>
        <taxon>Roseivivax</taxon>
    </lineage>
</organism>
<dbReference type="Proteomes" id="UP000193570">
    <property type="component" value="Unassembled WGS sequence"/>
</dbReference>
<protein>
    <recommendedName>
        <fullName evidence="2">Protein-L-isoaspartate O-methyltransferase</fullName>
    </recommendedName>
    <alternativeName>
        <fullName evidence="3">Protein L-isoaspartyl methyltransferase</fullName>
    </alternativeName>
</protein>
<sequence>MVDNAERRKLMVDTQVRTADVTKFPIISAMLRVPREAFLPADRTAAAYVSENVPLSPGRVLLEPRTFSKMLDSLALTDEMLVLDLGCGYGYSSAILSEIAEAVVAVEEDESLADEAEALLSEHHADNVILHRGPLTEGALEHGPYDAIVVEGAVEQVPQALLDQIKEGGRIACIFEERRLGVVRIGYKIDGHVSWRFGFNAGAPVLPGFERHTAFAL</sequence>
<reference evidence="4 5" key="1">
    <citation type="submission" date="2017-03" db="EMBL/GenBank/DDBJ databases">
        <authorList>
            <person name="Afonso C.L."/>
            <person name="Miller P.J."/>
            <person name="Scott M.A."/>
            <person name="Spackman E."/>
            <person name="Goraichik I."/>
            <person name="Dimitrov K.M."/>
            <person name="Suarez D.L."/>
            <person name="Swayne D.E."/>
        </authorList>
    </citation>
    <scope>NUCLEOTIDE SEQUENCE [LARGE SCALE GENOMIC DNA]</scope>
    <source>
        <strain evidence="4 5">CECT 8625</strain>
    </source>
</reference>
<proteinExistence type="inferred from homology"/>
<evidence type="ECO:0000256" key="1">
    <source>
        <dbReference type="ARBA" id="ARBA00005369"/>
    </source>
</evidence>
<dbReference type="OrthoDB" id="9798496at2"/>
<accession>A0A1X7AAL7</accession>
<dbReference type="GO" id="GO:0004719">
    <property type="term" value="F:protein-L-isoaspartate (D-aspartate) O-methyltransferase activity"/>
    <property type="evidence" value="ECO:0007669"/>
    <property type="project" value="InterPro"/>
</dbReference>
<dbReference type="Pfam" id="PF01135">
    <property type="entry name" value="PCMT"/>
    <property type="match status" value="1"/>
</dbReference>
<dbReference type="RefSeq" id="WP_085793683.1">
    <property type="nucleotide sequence ID" value="NZ_FWFK01000010.1"/>
</dbReference>
<dbReference type="EMBL" id="FWFK01000010">
    <property type="protein sequence ID" value="SLN74262.1"/>
    <property type="molecule type" value="Genomic_DNA"/>
</dbReference>
<keyword evidence="4" id="KW-0808">Transferase</keyword>
<dbReference type="CDD" id="cd02440">
    <property type="entry name" value="AdoMet_MTases"/>
    <property type="match status" value="1"/>
</dbReference>
<dbReference type="InterPro" id="IPR029063">
    <property type="entry name" value="SAM-dependent_MTases_sf"/>
</dbReference>
<dbReference type="AlphaFoldDB" id="A0A1X7AAL7"/>
<evidence type="ECO:0000313" key="4">
    <source>
        <dbReference type="EMBL" id="SLN74262.1"/>
    </source>
</evidence>
<dbReference type="PANTHER" id="PTHR11579:SF18">
    <property type="entry name" value="PROTEIN-L-ISOASPARTATE O-METHYLTRANSFERASE"/>
    <property type="match status" value="1"/>
</dbReference>
<evidence type="ECO:0000313" key="5">
    <source>
        <dbReference type="Proteomes" id="UP000193570"/>
    </source>
</evidence>
<dbReference type="SUPFAM" id="SSF53335">
    <property type="entry name" value="S-adenosyl-L-methionine-dependent methyltransferases"/>
    <property type="match status" value="1"/>
</dbReference>
<dbReference type="GO" id="GO:0005737">
    <property type="term" value="C:cytoplasm"/>
    <property type="evidence" value="ECO:0007669"/>
    <property type="project" value="TreeGrafter"/>
</dbReference>
<dbReference type="InterPro" id="IPR000682">
    <property type="entry name" value="PCMT"/>
</dbReference>
<evidence type="ECO:0000256" key="2">
    <source>
        <dbReference type="ARBA" id="ARBA00013346"/>
    </source>
</evidence>
<keyword evidence="4" id="KW-0489">Methyltransferase</keyword>
<comment type="similarity">
    <text evidence="1">Belongs to the methyltransferase superfamily. L-isoaspartyl/D-aspartyl protein methyltransferase family.</text>
</comment>
<dbReference type="PANTHER" id="PTHR11579">
    <property type="entry name" value="PROTEIN-L-ISOASPARTATE O-METHYLTRANSFERASE"/>
    <property type="match status" value="1"/>
</dbReference>
<name>A0A1X7AAL7_9RHOB</name>
<gene>
    <name evidence="4" type="primary">pcm_2</name>
    <name evidence="4" type="ORF">ROJ8625_04030</name>
</gene>